<name>A0AAI8W0G7_9PEZI</name>
<dbReference type="Proteomes" id="UP001295740">
    <property type="component" value="Unassembled WGS sequence"/>
</dbReference>
<keyword evidence="2" id="KW-1185">Reference proteome</keyword>
<proteinExistence type="predicted"/>
<dbReference type="AlphaFoldDB" id="A0AAI8W0G7"/>
<organism evidence="1 2">
    <name type="scientific">Anthostomella pinea</name>
    <dbReference type="NCBI Taxonomy" id="933095"/>
    <lineage>
        <taxon>Eukaryota</taxon>
        <taxon>Fungi</taxon>
        <taxon>Dikarya</taxon>
        <taxon>Ascomycota</taxon>
        <taxon>Pezizomycotina</taxon>
        <taxon>Sordariomycetes</taxon>
        <taxon>Xylariomycetidae</taxon>
        <taxon>Xylariales</taxon>
        <taxon>Xylariaceae</taxon>
        <taxon>Anthostomella</taxon>
    </lineage>
</organism>
<accession>A0AAI8W0G7</accession>
<evidence type="ECO:0000313" key="1">
    <source>
        <dbReference type="EMBL" id="CAJ2513813.1"/>
    </source>
</evidence>
<reference evidence="1" key="1">
    <citation type="submission" date="2023-10" db="EMBL/GenBank/DDBJ databases">
        <authorList>
            <person name="Hackl T."/>
        </authorList>
    </citation>
    <scope>NUCLEOTIDE SEQUENCE</scope>
</reference>
<sequence length="206" mass="23401">MDMFRLCRSDNMGLRSTAPSIMLRLDKVQECYDFIKWWYTGTDGQYDWADASLPYLNIKDADVFEPCDVFISEFPDLGQGVALVLLKIKLLMDLQSLQEASRSVGDNVPQEILDMIREKAVGPAVSSRPEIMEQPDQSQNIAAMRKQKSNIHFWPALLNPASHLVARPEYYSRGQESEMQVTLKYSYASWAETPGAIDIIRTLSKA</sequence>
<protein>
    <submittedName>
        <fullName evidence="1">Uu.00g019320.m01.CDS01</fullName>
    </submittedName>
</protein>
<evidence type="ECO:0000313" key="2">
    <source>
        <dbReference type="Proteomes" id="UP001295740"/>
    </source>
</evidence>
<gene>
    <name evidence="1" type="ORF">KHLLAP_LOCUS14281</name>
</gene>
<comment type="caution">
    <text evidence="1">The sequence shown here is derived from an EMBL/GenBank/DDBJ whole genome shotgun (WGS) entry which is preliminary data.</text>
</comment>
<dbReference type="EMBL" id="CAUWAG010000020">
    <property type="protein sequence ID" value="CAJ2513813.1"/>
    <property type="molecule type" value="Genomic_DNA"/>
</dbReference>